<dbReference type="EMBL" id="CAJNOQ010001304">
    <property type="protein sequence ID" value="CAF0885096.1"/>
    <property type="molecule type" value="Genomic_DNA"/>
</dbReference>
<evidence type="ECO:0000256" key="1">
    <source>
        <dbReference type="SAM" id="MobiDB-lite"/>
    </source>
</evidence>
<dbReference type="InterPro" id="IPR010919">
    <property type="entry name" value="SAND-like_dom_sf"/>
</dbReference>
<dbReference type="SUPFAM" id="SSF63763">
    <property type="entry name" value="SAND domain-like"/>
    <property type="match status" value="1"/>
</dbReference>
<dbReference type="EMBL" id="CAJOBC010001304">
    <property type="protein sequence ID" value="CAF3670518.1"/>
    <property type="molecule type" value="Genomic_DNA"/>
</dbReference>
<evidence type="ECO:0008006" key="5">
    <source>
        <dbReference type="Google" id="ProtNLM"/>
    </source>
</evidence>
<accession>A0A813YJK0</accession>
<dbReference type="Gene3D" id="3.10.390.10">
    <property type="entry name" value="SAND domain-like"/>
    <property type="match status" value="1"/>
</dbReference>
<dbReference type="Proteomes" id="UP000681722">
    <property type="component" value="Unassembled WGS sequence"/>
</dbReference>
<reference evidence="2" key="1">
    <citation type="submission" date="2021-02" db="EMBL/GenBank/DDBJ databases">
        <authorList>
            <person name="Nowell W R."/>
        </authorList>
    </citation>
    <scope>NUCLEOTIDE SEQUENCE</scope>
</reference>
<evidence type="ECO:0000313" key="2">
    <source>
        <dbReference type="EMBL" id="CAF0885096.1"/>
    </source>
</evidence>
<dbReference type="OrthoDB" id="10037467at2759"/>
<name>A0A813YJK0_9BILA</name>
<evidence type="ECO:0000313" key="4">
    <source>
        <dbReference type="Proteomes" id="UP000663829"/>
    </source>
</evidence>
<organism evidence="2 4">
    <name type="scientific">Didymodactylos carnosus</name>
    <dbReference type="NCBI Taxonomy" id="1234261"/>
    <lineage>
        <taxon>Eukaryota</taxon>
        <taxon>Metazoa</taxon>
        <taxon>Spiralia</taxon>
        <taxon>Gnathifera</taxon>
        <taxon>Rotifera</taxon>
        <taxon>Eurotatoria</taxon>
        <taxon>Bdelloidea</taxon>
        <taxon>Philodinida</taxon>
        <taxon>Philodinidae</taxon>
        <taxon>Didymodactylos</taxon>
    </lineage>
</organism>
<feature type="region of interest" description="Disordered" evidence="1">
    <location>
        <begin position="150"/>
        <end position="170"/>
    </location>
</feature>
<protein>
    <recommendedName>
        <fullName evidence="5">c-SKI SMAD4-binding domain-containing protein</fullName>
    </recommendedName>
</protein>
<comment type="caution">
    <text evidence="2">The sequence shown here is derived from an EMBL/GenBank/DDBJ whole genome shotgun (WGS) entry which is preliminary data.</text>
</comment>
<gene>
    <name evidence="2" type="ORF">GPM918_LOCUS7819</name>
    <name evidence="3" type="ORF">SRO942_LOCUS7819</name>
</gene>
<proteinExistence type="predicted"/>
<sequence length="1609" mass="182494">MVIRIILKNHLRFWIFSAQQHVKTNNQKDDVDDSSKNNIKTLEIMKKKLTGNVFRGVGNASEIIKEKTNRKLQKPTKKQLQQQQQQRRLLLECSNKNLQNEDKVKSKDNCDVNDEDYEITKLIEKRNDQSYNINERNNELIIGDKPIVGNKREDRKRKSKNEHQLLNDDQSTTNKKLSDCITNLPFDEQNILTINRNGSLFYCIEDLYYKSFSPLCTCDEYIKLLSCFPLSSRNSIIHHVTLTEKMALDSLKSIKKFNDIKYRLISIGYNDFLQKLLTLLKGIPRTTIAVTEGESETKETITREQDLNDLMNDIRNLKDLTMKTRRQQTPTPTLMTTNETNSLLNEHYSACDSPHPDQEISASSCSPPHTGFEMSEITHLQTSGMTTVTNEIIDRYHLPFKNKHLLSLPAKRIKIIKKRSKNPSIQKNVAIPPVEPPVTSDDDSSLKQLSAIKTQPQFGIYIFGNVSCNIYSNEKCQNQLTATDEPLTSVPTKALKDQFEFYKVNNSKTYQEQYDDHHQSSSQQKDYSLVKQLHDRRNEPSSNTCYCDGDKIDQTSVEQNLNTLDSSQKQHTIALSSSHKQTGVKFLSKPDQYNRHRSSSNRNGQSMKHNSKMANTTLINSKNDLTSICHSNTKTLVSKQFKEKSIGEEQMKSNDNCCHPTNSKTCILNRNLSFKRRILDSYNSDTNDNNETSNSSSVDSKCTNIILNNVEISNTKCSRKNFVSSSPMINVDTIVRSHSGYRSNAKLHRSKTLLFKDNGEHARKNLIEKTITASLKRSNSVPTYHYNNCTSTKSQSSNSVVLATSSNSNLNSLNTSNAITDEPTIKEEPIDITEEAYPMIVDVEENVYDLEMNPINQNIDVERTPYNITHSAPHTPVKTNKISHRAFFTPLSDRQRLTASASTTAISLSSPLPEKQNSHFTDQIHNSLSKISTPYNYILPRTTSARTCNSRRSSNSSLASIGIPTLPPRCPSEYMLHSSTTIDFPNPNQLSKHLPLSIPKTKTAMYDVCCNPSDTPAITTTQLRQTEPLTAGASNHQQHQYSYQTSTHPIWTNQNSCRNTQYSNQSASQQLEYDFYLLPRSTSTVHQQASNVKVSSIQKPTFTSANSVHQSNLKPIPFTRPTVTPQHIAYEAKNLSFTSCSQSTHTTATSQPTYTSCSHLGGENAQMYRQTSIPQTHPPSMKRNMSENSYMSQPKQQRLDNRQHINSCRTTAQTPFIHNDQSTTNNYSNTNVGPLSSNSFINTPGMIGTHTPKKIPWKSQTIFNAPPEFAHPQLRQQQRTRHPHDIDRYRSTCKQEAPVISSPCTKSQSSHYHQPFAPTFSSFNTQQTPDLSPTTLTAAASSLNKPQLVMRKAQSNLVPLPTILHAKHPVFSSSTPTVLRNPSLESITVKAKSTSNNNSFATNIHRYQPSQSQSEPKPVELTLPICRTRSVDLQKAMKARECTATDEIAKLVIKHSKTINNKEIILTGQLFPLWFTEPDYRCVHCFNCDQVFTPQEFMMHNDDPLTKNFPVQHMSSIQLLSSEKISGQKVHWWNQFCTRLTRYASNFNDQKTVTVDTKRRKNSRISTGTSLGKTKRVKVTQKKTNVSLIKQVNDDQIEDVTPKTTHELK</sequence>
<dbReference type="Proteomes" id="UP000663829">
    <property type="component" value="Unassembled WGS sequence"/>
</dbReference>
<evidence type="ECO:0000313" key="3">
    <source>
        <dbReference type="EMBL" id="CAF3670518.1"/>
    </source>
</evidence>
<keyword evidence="4" id="KW-1185">Reference proteome</keyword>